<sequence>MYKLSLSVILFFVSISTFAQLTLQQKLQSNLPLNAQFQALLLQSRSQDADFKVIRKSNVEIIQKNVADSISKYTKELAALKSNSSSSVQQVQLLKDSVTNLSENLKIEQSKTDSISFMGMSFAKPAYHTLVWSIIGVLSIAFFITLITFRKAKVDAVEHQKTAEEVQNEFQAYKKKAMEAEQKLKRQLLDEQMRRDS</sequence>
<accession>A0ABS7Z151</accession>
<reference evidence="4" key="1">
    <citation type="submission" date="2020-10" db="EMBL/GenBank/DDBJ databases">
        <authorList>
            <person name="Lu T."/>
            <person name="Wang Q."/>
            <person name="Han X."/>
        </authorList>
    </citation>
    <scope>NUCLEOTIDE SEQUENCE</scope>
    <source>
        <strain evidence="4">WQ 366</strain>
    </source>
</reference>
<proteinExistence type="predicted"/>
<evidence type="ECO:0000313" key="4">
    <source>
        <dbReference type="EMBL" id="MCA5003856.1"/>
    </source>
</evidence>
<keyword evidence="2" id="KW-0472">Membrane</keyword>
<organism evidence="4 5">
    <name type="scientific">Sphingobacterium bovistauri</name>
    <dbReference type="NCBI Taxonomy" id="2781959"/>
    <lineage>
        <taxon>Bacteria</taxon>
        <taxon>Pseudomonadati</taxon>
        <taxon>Bacteroidota</taxon>
        <taxon>Sphingobacteriia</taxon>
        <taxon>Sphingobacteriales</taxon>
        <taxon>Sphingobacteriaceae</taxon>
        <taxon>Sphingobacterium</taxon>
    </lineage>
</organism>
<keyword evidence="2" id="KW-1133">Transmembrane helix</keyword>
<name>A0ABS7Z151_9SPHI</name>
<keyword evidence="3" id="KW-0732">Signal</keyword>
<keyword evidence="1" id="KW-0175">Coiled coil</keyword>
<feature type="signal peptide" evidence="3">
    <location>
        <begin position="1"/>
        <end position="19"/>
    </location>
</feature>
<keyword evidence="2" id="KW-0812">Transmembrane</keyword>
<evidence type="ECO:0000256" key="1">
    <source>
        <dbReference type="SAM" id="Coils"/>
    </source>
</evidence>
<dbReference type="RefSeq" id="WP_225551193.1">
    <property type="nucleotide sequence ID" value="NZ_JADEYP010000002.1"/>
</dbReference>
<evidence type="ECO:0008006" key="6">
    <source>
        <dbReference type="Google" id="ProtNLM"/>
    </source>
</evidence>
<gene>
    <name evidence="4" type="ORF">IPZ78_01675</name>
</gene>
<feature type="coiled-coil region" evidence="1">
    <location>
        <begin position="149"/>
        <end position="190"/>
    </location>
</feature>
<feature type="transmembrane region" description="Helical" evidence="2">
    <location>
        <begin position="130"/>
        <end position="149"/>
    </location>
</feature>
<dbReference type="EMBL" id="JADEYP010000002">
    <property type="protein sequence ID" value="MCA5003856.1"/>
    <property type="molecule type" value="Genomic_DNA"/>
</dbReference>
<evidence type="ECO:0000313" key="5">
    <source>
        <dbReference type="Proteomes" id="UP001165302"/>
    </source>
</evidence>
<evidence type="ECO:0000256" key="3">
    <source>
        <dbReference type="SAM" id="SignalP"/>
    </source>
</evidence>
<keyword evidence="5" id="KW-1185">Reference proteome</keyword>
<comment type="caution">
    <text evidence="4">The sequence shown here is derived from an EMBL/GenBank/DDBJ whole genome shotgun (WGS) entry which is preliminary data.</text>
</comment>
<feature type="chain" id="PRO_5047252747" description="tRNA (Guanine-N1)-methyltransferase" evidence="3">
    <location>
        <begin position="20"/>
        <end position="197"/>
    </location>
</feature>
<evidence type="ECO:0000256" key="2">
    <source>
        <dbReference type="SAM" id="Phobius"/>
    </source>
</evidence>
<protein>
    <recommendedName>
        <fullName evidence="6">tRNA (Guanine-N1)-methyltransferase</fullName>
    </recommendedName>
</protein>
<dbReference type="Proteomes" id="UP001165302">
    <property type="component" value="Unassembled WGS sequence"/>
</dbReference>